<dbReference type="PANTHER" id="PTHR42928">
    <property type="entry name" value="TRICARBOXYLATE-BINDING PROTEIN"/>
    <property type="match status" value="1"/>
</dbReference>
<keyword evidence="1" id="KW-0675">Receptor</keyword>
<dbReference type="OrthoDB" id="340746at2157"/>
<dbReference type="PROSITE" id="PS51257">
    <property type="entry name" value="PROKAR_LIPOPROTEIN"/>
    <property type="match status" value="1"/>
</dbReference>
<dbReference type="Gene3D" id="3.40.190.150">
    <property type="entry name" value="Bordetella uptake gene, domain 1"/>
    <property type="match status" value="1"/>
</dbReference>
<dbReference type="PANTHER" id="PTHR42928:SF5">
    <property type="entry name" value="BLR1237 PROTEIN"/>
    <property type="match status" value="1"/>
</dbReference>
<reference evidence="1 2" key="1">
    <citation type="submission" date="2017-06" db="EMBL/GenBank/DDBJ databases">
        <authorList>
            <person name="Kim H.J."/>
            <person name="Triplett B.A."/>
        </authorList>
    </citation>
    <scope>NUCLEOTIDE SEQUENCE [LARGE SCALE GENOMIC DNA]</scope>
    <source>
        <strain evidence="1 2">DSM 8800</strain>
    </source>
</reference>
<proteinExistence type="predicted"/>
<dbReference type="InterPro" id="IPR042100">
    <property type="entry name" value="Bug_dom1"/>
</dbReference>
<keyword evidence="2" id="KW-1185">Reference proteome</keyword>
<dbReference type="CDD" id="cd07012">
    <property type="entry name" value="PBP2_Bug_TTT"/>
    <property type="match status" value="1"/>
</dbReference>
<evidence type="ECO:0000313" key="2">
    <source>
        <dbReference type="Proteomes" id="UP000198397"/>
    </source>
</evidence>
<dbReference type="InterPro" id="IPR005064">
    <property type="entry name" value="BUG"/>
</dbReference>
<dbReference type="AlphaFoldDB" id="A0A238X446"/>
<dbReference type="Pfam" id="PF03401">
    <property type="entry name" value="TctC"/>
    <property type="match status" value="1"/>
</dbReference>
<dbReference type="Gene3D" id="3.40.190.10">
    <property type="entry name" value="Periplasmic binding protein-like II"/>
    <property type="match status" value="1"/>
</dbReference>
<accession>A0A238X446</accession>
<dbReference type="RefSeq" id="WP_179213653.1">
    <property type="nucleotide sequence ID" value="NZ_FZNQ01000013.1"/>
</dbReference>
<gene>
    <name evidence="1" type="ORF">SAMN06264855_11320</name>
</gene>
<evidence type="ECO:0000313" key="1">
    <source>
        <dbReference type="EMBL" id="SNR53348.1"/>
    </source>
</evidence>
<organism evidence="1 2">
    <name type="scientific">Halorubrum vacuolatum</name>
    <name type="common">Natronobacterium vacuolatum</name>
    <dbReference type="NCBI Taxonomy" id="63740"/>
    <lineage>
        <taxon>Archaea</taxon>
        <taxon>Methanobacteriati</taxon>
        <taxon>Methanobacteriota</taxon>
        <taxon>Stenosarchaea group</taxon>
        <taxon>Halobacteria</taxon>
        <taxon>Halobacteriales</taxon>
        <taxon>Haloferacaceae</taxon>
        <taxon>Halorubrum</taxon>
    </lineage>
</organism>
<dbReference type="Proteomes" id="UP000198397">
    <property type="component" value="Unassembled WGS sequence"/>
</dbReference>
<protein>
    <submittedName>
        <fullName evidence="1">Tripartite-type tricarboxylate transporter, receptor component TctC</fullName>
    </submittedName>
</protein>
<dbReference type="EMBL" id="FZNQ01000013">
    <property type="protein sequence ID" value="SNR53348.1"/>
    <property type="molecule type" value="Genomic_DNA"/>
</dbReference>
<name>A0A238X446_HALVU</name>
<sequence>MQRRDYLKGVGAATIPATMGLAGCLDDAEDDDDYPSQSLTWVVPFGEGGGTDTYARQVQGPMQEAFGESIEIDNDPGAGGLNGAQSMHGADPNGYTIGSVNLPSVVTAWLVQEPGFDMLEVEGVGTVGRYPFMLIVNSDYDHITDLDELVDAYEDGEFTQFAMQGIGHSTHAIALLLRDEYGMAWEDIVPYDGGGPTNEAVATDEVSVGIATATSALGPAEAGDVNVVANLSSSETPVFPDITPATDLGYPNIDFVSETVLAKFAPPGTDPDRIQVITEAMEAGVNSDSVQEWSDDTGNAVDYTGPEETYQLMEESISNIQDSVDLEQLRE</sequence>